<keyword evidence="9" id="KW-1185">Reference proteome</keyword>
<dbReference type="InterPro" id="IPR035983">
    <property type="entry name" value="Hect_E3_ubiquitin_ligase"/>
</dbReference>
<dbReference type="EC" id="2.3.2.26" evidence="3"/>
<evidence type="ECO:0000256" key="3">
    <source>
        <dbReference type="ARBA" id="ARBA00012485"/>
    </source>
</evidence>
<dbReference type="InterPro" id="IPR050409">
    <property type="entry name" value="E3_ubiq-protein_ligase"/>
</dbReference>
<protein>
    <recommendedName>
        <fullName evidence="3">HECT-type E3 ubiquitin transferase</fullName>
        <ecNumber evidence="3">2.3.2.26</ecNumber>
    </recommendedName>
</protein>
<name>A0AAZ3NV72_ONCTS</name>
<evidence type="ECO:0000256" key="2">
    <source>
        <dbReference type="ARBA" id="ARBA00004906"/>
    </source>
</evidence>
<evidence type="ECO:0000256" key="5">
    <source>
        <dbReference type="ARBA" id="ARBA00022786"/>
    </source>
</evidence>
<evidence type="ECO:0000256" key="1">
    <source>
        <dbReference type="ARBA" id="ARBA00000885"/>
    </source>
</evidence>
<organism evidence="8 9">
    <name type="scientific">Oncorhynchus tshawytscha</name>
    <name type="common">Chinook salmon</name>
    <name type="synonym">Salmo tshawytscha</name>
    <dbReference type="NCBI Taxonomy" id="74940"/>
    <lineage>
        <taxon>Eukaryota</taxon>
        <taxon>Metazoa</taxon>
        <taxon>Chordata</taxon>
        <taxon>Craniata</taxon>
        <taxon>Vertebrata</taxon>
        <taxon>Euteleostomi</taxon>
        <taxon>Actinopterygii</taxon>
        <taxon>Neopterygii</taxon>
        <taxon>Teleostei</taxon>
        <taxon>Protacanthopterygii</taxon>
        <taxon>Salmoniformes</taxon>
        <taxon>Salmonidae</taxon>
        <taxon>Salmoninae</taxon>
        <taxon>Oncorhynchus</taxon>
    </lineage>
</organism>
<reference evidence="8" key="2">
    <citation type="submission" date="2025-08" db="UniProtKB">
        <authorList>
            <consortium name="Ensembl"/>
        </authorList>
    </citation>
    <scope>IDENTIFICATION</scope>
</reference>
<dbReference type="Proteomes" id="UP000694402">
    <property type="component" value="Unassembled WGS sequence"/>
</dbReference>
<accession>A0AAZ3NV72</accession>
<proteinExistence type="predicted"/>
<dbReference type="Gene3D" id="3.30.2410.10">
    <property type="entry name" value="Hect, E3 ligase catalytic domain"/>
    <property type="match status" value="1"/>
</dbReference>
<reference evidence="9" key="1">
    <citation type="journal article" date="2018" name="PLoS ONE">
        <title>Chinook salmon (Oncorhynchus tshawytscha) genome and transcriptome.</title>
        <authorList>
            <person name="Christensen K.A."/>
            <person name="Leong J.S."/>
            <person name="Sakhrani D."/>
            <person name="Biagi C.A."/>
            <person name="Minkley D.R."/>
            <person name="Withler R.E."/>
            <person name="Rondeau E.B."/>
            <person name="Koop B.F."/>
            <person name="Devlin R.H."/>
        </authorList>
    </citation>
    <scope>NUCLEOTIDE SEQUENCE [LARGE SCALE GENOMIC DNA]</scope>
</reference>
<evidence type="ECO:0000313" key="8">
    <source>
        <dbReference type="Ensembl" id="ENSOTSP00005108367.1"/>
    </source>
</evidence>
<dbReference type="GO" id="GO:0046332">
    <property type="term" value="F:SMAD binding"/>
    <property type="evidence" value="ECO:0007669"/>
    <property type="project" value="TreeGrafter"/>
</dbReference>
<comment type="catalytic activity">
    <reaction evidence="1">
        <text>S-ubiquitinyl-[E2 ubiquitin-conjugating enzyme]-L-cysteine + [acceptor protein]-L-lysine = [E2 ubiquitin-conjugating enzyme]-L-cysteine + N(6)-ubiquitinyl-[acceptor protein]-L-lysine.</text>
        <dbReference type="EC" id="2.3.2.26"/>
    </reaction>
</comment>
<dbReference type="GeneTree" id="ENSGT00940000158690"/>
<dbReference type="PANTHER" id="PTHR11254">
    <property type="entry name" value="HECT DOMAIN UBIQUITIN-PROTEIN LIGASE"/>
    <property type="match status" value="1"/>
</dbReference>
<keyword evidence="4" id="KW-0808">Transferase</keyword>
<comment type="pathway">
    <text evidence="2">Protein modification; protein ubiquitination.</text>
</comment>
<reference evidence="8" key="3">
    <citation type="submission" date="2025-09" db="UniProtKB">
        <authorList>
            <consortium name="Ensembl"/>
        </authorList>
    </citation>
    <scope>IDENTIFICATION</scope>
</reference>
<dbReference type="PANTHER" id="PTHR11254:SF293">
    <property type="entry name" value="E3 UBIQUITIN-PROTEIN LIGASE SMURF1"/>
    <property type="match status" value="1"/>
</dbReference>
<sequence length="84" mass="9377">MIIGGLGKIDLADWKSNTRLKHCAVDSNVVCWFWEAVESFTEERRGRLLQFVTGSTRVPLQGFKALQGGSHAHPTSLLTKNSYN</sequence>
<comment type="caution">
    <text evidence="6">Lacks conserved residue(s) required for the propagation of feature annotation.</text>
</comment>
<evidence type="ECO:0000256" key="6">
    <source>
        <dbReference type="PROSITE-ProRule" id="PRU00104"/>
    </source>
</evidence>
<dbReference type="SUPFAM" id="SSF56204">
    <property type="entry name" value="Hect, E3 ligase catalytic domain"/>
    <property type="match status" value="1"/>
</dbReference>
<dbReference type="GO" id="GO:0005737">
    <property type="term" value="C:cytoplasm"/>
    <property type="evidence" value="ECO:0007669"/>
    <property type="project" value="TreeGrafter"/>
</dbReference>
<dbReference type="AlphaFoldDB" id="A0AAZ3NV72"/>
<evidence type="ECO:0000313" key="9">
    <source>
        <dbReference type="Proteomes" id="UP000694402"/>
    </source>
</evidence>
<dbReference type="GO" id="GO:0043161">
    <property type="term" value="P:proteasome-mediated ubiquitin-dependent protein catabolic process"/>
    <property type="evidence" value="ECO:0007669"/>
    <property type="project" value="TreeGrafter"/>
</dbReference>
<dbReference type="InterPro" id="IPR000569">
    <property type="entry name" value="HECT_dom"/>
</dbReference>
<dbReference type="GO" id="GO:0030514">
    <property type="term" value="P:negative regulation of BMP signaling pathway"/>
    <property type="evidence" value="ECO:0007669"/>
    <property type="project" value="TreeGrafter"/>
</dbReference>
<dbReference type="PROSITE" id="PS50237">
    <property type="entry name" value="HECT"/>
    <property type="match status" value="1"/>
</dbReference>
<dbReference type="GO" id="GO:0061630">
    <property type="term" value="F:ubiquitin protein ligase activity"/>
    <property type="evidence" value="ECO:0007669"/>
    <property type="project" value="UniProtKB-EC"/>
</dbReference>
<evidence type="ECO:0000259" key="7">
    <source>
        <dbReference type="PROSITE" id="PS50237"/>
    </source>
</evidence>
<dbReference type="GO" id="GO:0016567">
    <property type="term" value="P:protein ubiquitination"/>
    <property type="evidence" value="ECO:0007669"/>
    <property type="project" value="TreeGrafter"/>
</dbReference>
<keyword evidence="5 6" id="KW-0833">Ubl conjugation pathway</keyword>
<dbReference type="Pfam" id="PF00632">
    <property type="entry name" value="HECT"/>
    <property type="match status" value="1"/>
</dbReference>
<evidence type="ECO:0000256" key="4">
    <source>
        <dbReference type="ARBA" id="ARBA00022679"/>
    </source>
</evidence>
<feature type="domain" description="HECT" evidence="7">
    <location>
        <begin position="1"/>
        <end position="84"/>
    </location>
</feature>
<dbReference type="Ensembl" id="ENSOTST00005177242.1">
    <property type="protein sequence ID" value="ENSOTSP00005108367.1"/>
    <property type="gene ID" value="ENSOTSG00005060718.1"/>
</dbReference>